<proteinExistence type="inferred from homology"/>
<dbReference type="InterPro" id="IPR036259">
    <property type="entry name" value="MFS_trans_sf"/>
</dbReference>
<dbReference type="InterPro" id="IPR005829">
    <property type="entry name" value="Sugar_transporter_CS"/>
</dbReference>
<dbReference type="SUPFAM" id="SSF103473">
    <property type="entry name" value="MFS general substrate transporter"/>
    <property type="match status" value="1"/>
</dbReference>
<dbReference type="AlphaFoldDB" id="A0A438EFT1"/>
<keyword evidence="7 8" id="KW-0472">Membrane</keyword>
<evidence type="ECO:0000256" key="5">
    <source>
        <dbReference type="ARBA" id="ARBA00022989"/>
    </source>
</evidence>
<organism evidence="10 11">
    <name type="scientific">Vitis vinifera</name>
    <name type="common">Grape</name>
    <dbReference type="NCBI Taxonomy" id="29760"/>
    <lineage>
        <taxon>Eukaryota</taxon>
        <taxon>Viridiplantae</taxon>
        <taxon>Streptophyta</taxon>
        <taxon>Embryophyta</taxon>
        <taxon>Tracheophyta</taxon>
        <taxon>Spermatophyta</taxon>
        <taxon>Magnoliopsida</taxon>
        <taxon>eudicotyledons</taxon>
        <taxon>Gunneridae</taxon>
        <taxon>Pentapetalae</taxon>
        <taxon>rosids</taxon>
        <taxon>Vitales</taxon>
        <taxon>Vitaceae</taxon>
        <taxon>Viteae</taxon>
        <taxon>Vitis</taxon>
    </lineage>
</organism>
<dbReference type="GO" id="GO:0042128">
    <property type="term" value="P:nitrate assimilation"/>
    <property type="evidence" value="ECO:0007669"/>
    <property type="project" value="UniProtKB-KW"/>
</dbReference>
<evidence type="ECO:0000256" key="2">
    <source>
        <dbReference type="ARBA" id="ARBA00008432"/>
    </source>
</evidence>
<evidence type="ECO:0000256" key="7">
    <source>
        <dbReference type="ARBA" id="ARBA00023136"/>
    </source>
</evidence>
<dbReference type="GO" id="GO:0012505">
    <property type="term" value="C:endomembrane system"/>
    <property type="evidence" value="ECO:0007669"/>
    <property type="project" value="UniProtKB-SubCell"/>
</dbReference>
<accession>A0A438EFT1</accession>
<evidence type="ECO:0000256" key="3">
    <source>
        <dbReference type="ARBA" id="ARBA00022448"/>
    </source>
</evidence>
<dbReference type="GO" id="GO:0015112">
    <property type="term" value="F:nitrate transmembrane transporter activity"/>
    <property type="evidence" value="ECO:0007669"/>
    <property type="project" value="InterPro"/>
</dbReference>
<name>A0A438EFT1_VITVI</name>
<keyword evidence="6" id="KW-0534">Nitrate assimilation</keyword>
<dbReference type="InterPro" id="IPR044772">
    <property type="entry name" value="NO3_transporter"/>
</dbReference>
<feature type="transmembrane region" description="Helical" evidence="8">
    <location>
        <begin position="428"/>
        <end position="447"/>
    </location>
</feature>
<feature type="domain" description="Major facilitator superfamily (MFS) profile" evidence="9">
    <location>
        <begin position="33"/>
        <end position="472"/>
    </location>
</feature>
<feature type="transmembrane region" description="Helical" evidence="8">
    <location>
        <begin position="124"/>
        <end position="143"/>
    </location>
</feature>
<dbReference type="Proteomes" id="UP000288805">
    <property type="component" value="Unassembled WGS sequence"/>
</dbReference>
<keyword evidence="4 8" id="KW-0812">Transmembrane</keyword>
<comment type="caution">
    <text evidence="10">The sequence shown here is derived from an EMBL/GenBank/DDBJ whole genome shotgun (WGS) entry which is preliminary data.</text>
</comment>
<gene>
    <name evidence="10" type="primary">NRT2.5_0</name>
    <name evidence="10" type="ORF">CK203_067344</name>
</gene>
<comment type="subcellular location">
    <subcellularLocation>
        <location evidence="1">Endomembrane system</location>
        <topology evidence="1">Multi-pass membrane protein</topology>
    </subcellularLocation>
</comment>
<dbReference type="InterPro" id="IPR020846">
    <property type="entry name" value="MFS_dom"/>
</dbReference>
<evidence type="ECO:0000313" key="11">
    <source>
        <dbReference type="Proteomes" id="UP000288805"/>
    </source>
</evidence>
<keyword evidence="3" id="KW-0813">Transport</keyword>
<feature type="transmembrane region" description="Helical" evidence="8">
    <location>
        <begin position="163"/>
        <end position="183"/>
    </location>
</feature>
<dbReference type="Pfam" id="PF07690">
    <property type="entry name" value="MFS_1"/>
    <property type="match status" value="1"/>
</dbReference>
<evidence type="ECO:0000256" key="4">
    <source>
        <dbReference type="ARBA" id="ARBA00022692"/>
    </source>
</evidence>
<dbReference type="Gene3D" id="1.20.1250.20">
    <property type="entry name" value="MFS general substrate transporter like domains"/>
    <property type="match status" value="2"/>
</dbReference>
<comment type="similarity">
    <text evidence="2">Belongs to the major facilitator superfamily. Nitrate/nitrite porter (TC 2.A.1.8) family.</text>
</comment>
<feature type="transmembrane region" description="Helical" evidence="8">
    <location>
        <begin position="93"/>
        <end position="117"/>
    </location>
</feature>
<feature type="transmembrane region" description="Helical" evidence="8">
    <location>
        <begin position="36"/>
        <end position="57"/>
    </location>
</feature>
<dbReference type="PROSITE" id="PS50850">
    <property type="entry name" value="MFS"/>
    <property type="match status" value="1"/>
</dbReference>
<dbReference type="InterPro" id="IPR011701">
    <property type="entry name" value="MFS"/>
</dbReference>
<feature type="transmembrane region" description="Helical" evidence="8">
    <location>
        <begin position="347"/>
        <end position="372"/>
    </location>
</feature>
<keyword evidence="5 8" id="KW-1133">Transmembrane helix</keyword>
<dbReference type="CDD" id="cd17341">
    <property type="entry name" value="MFS_NRT2_like"/>
    <property type="match status" value="1"/>
</dbReference>
<feature type="transmembrane region" description="Helical" evidence="8">
    <location>
        <begin position="195"/>
        <end position="215"/>
    </location>
</feature>
<dbReference type="FunFam" id="1.20.1250.20:FF:000198">
    <property type="entry name" value="High affinity nitrate transporter 2.5"/>
    <property type="match status" value="1"/>
</dbReference>
<dbReference type="PANTHER" id="PTHR23515">
    <property type="entry name" value="HIGH-AFFINITY NITRATE TRANSPORTER 2.3"/>
    <property type="match status" value="1"/>
</dbReference>
<dbReference type="EMBL" id="QGNW01001302">
    <property type="protein sequence ID" value="RVW46532.1"/>
    <property type="molecule type" value="Genomic_DNA"/>
</dbReference>
<evidence type="ECO:0000256" key="8">
    <source>
        <dbReference type="SAM" id="Phobius"/>
    </source>
</evidence>
<evidence type="ECO:0000256" key="6">
    <source>
        <dbReference type="ARBA" id="ARBA00023063"/>
    </source>
</evidence>
<dbReference type="PROSITE" id="PS00216">
    <property type="entry name" value="SUGAR_TRANSPORT_1"/>
    <property type="match status" value="1"/>
</dbReference>
<evidence type="ECO:0000259" key="9">
    <source>
        <dbReference type="PROSITE" id="PS50850"/>
    </source>
</evidence>
<dbReference type="FunFam" id="1.20.1250.20:FF:000053">
    <property type="entry name" value="Nitrate transporter 2.1"/>
    <property type="match status" value="1"/>
</dbReference>
<protein>
    <submittedName>
        <fullName evidence="10">High affinity nitrate transporter 2.5</fullName>
    </submittedName>
</protein>
<evidence type="ECO:0000313" key="10">
    <source>
        <dbReference type="EMBL" id="RVW46532.1"/>
    </source>
</evidence>
<reference evidence="10 11" key="1">
    <citation type="journal article" date="2018" name="PLoS Genet.">
        <title>Population sequencing reveals clonal diversity and ancestral inbreeding in the grapevine cultivar Chardonnay.</title>
        <authorList>
            <person name="Roach M.J."/>
            <person name="Johnson D.L."/>
            <person name="Bohlmann J."/>
            <person name="van Vuuren H.J."/>
            <person name="Jones S.J."/>
            <person name="Pretorius I.S."/>
            <person name="Schmidt S.A."/>
            <person name="Borneman A.R."/>
        </authorList>
    </citation>
    <scope>NUCLEOTIDE SEQUENCE [LARGE SCALE GENOMIC DNA]</scope>
    <source>
        <strain evidence="11">cv. Chardonnay</strain>
        <tissue evidence="10">Leaf</tissue>
    </source>
</reference>
<dbReference type="GO" id="GO:0016020">
    <property type="term" value="C:membrane"/>
    <property type="evidence" value="ECO:0007669"/>
    <property type="project" value="InterPro"/>
</dbReference>
<sequence>MASKESQFALPVDSEHKATVFHPFSLAAPHMRAFHLAWLSLFATFFSTFAIPPLLPIIREDLKLTDTDIGNAGIASFMGSIFSRLAMGTACDVFGPRIACATLSLLTVPIVFSACFISTPQSFIVLRFLIGFSLANFISNQFWMSSMFSGCVVGLANGVAAGWANVGAGATQLIMPLIFAFITSFNVPAFTAWRIAFVVPALFQAVTALMVLFYGQDLPDGNYKRRERSSTKPRESVFKVLLHGLSNYRGWVLGLTYGYCFGVELTVDNIIAQYFYDRFNLNMETAGAIAASFGVVNFFSRPAGGVISDEMGRRFGIRGRLWSLWIVQTVAGLLCILLGRVNTLGASILVICAFSVFVQAASGLTFGVVPFVSKRLESSDSTWLTLIGYCIHVIGSDIRDDREWWDGGRSGDPAAVVFRLKVLQETSISLMGVMMIVCSIPITFIYFPQWGGMFCGPSYDSDWVDEEYRLIE</sequence>
<evidence type="ECO:0000256" key="1">
    <source>
        <dbReference type="ARBA" id="ARBA00004127"/>
    </source>
</evidence>
<feature type="transmembrane region" description="Helical" evidence="8">
    <location>
        <begin position="321"/>
        <end position="341"/>
    </location>
</feature>